<keyword evidence="2" id="KW-1185">Reference proteome</keyword>
<comment type="caution">
    <text evidence="1">The sequence shown here is derived from an EMBL/GenBank/DDBJ whole genome shotgun (WGS) entry which is preliminary data.</text>
</comment>
<accession>A0A8S1FAS1</accession>
<dbReference type="Proteomes" id="UP000494206">
    <property type="component" value="Unassembled WGS sequence"/>
</dbReference>
<dbReference type="EMBL" id="CADEPM010000012">
    <property type="protein sequence ID" value="CAB3410966.1"/>
    <property type="molecule type" value="Genomic_DNA"/>
</dbReference>
<organism evidence="1 2">
    <name type="scientific">Caenorhabditis bovis</name>
    <dbReference type="NCBI Taxonomy" id="2654633"/>
    <lineage>
        <taxon>Eukaryota</taxon>
        <taxon>Metazoa</taxon>
        <taxon>Ecdysozoa</taxon>
        <taxon>Nematoda</taxon>
        <taxon>Chromadorea</taxon>
        <taxon>Rhabditida</taxon>
        <taxon>Rhabditina</taxon>
        <taxon>Rhabditomorpha</taxon>
        <taxon>Rhabditoidea</taxon>
        <taxon>Rhabditidae</taxon>
        <taxon>Peloderinae</taxon>
        <taxon>Caenorhabditis</taxon>
    </lineage>
</organism>
<name>A0A8S1FAS1_9PELO</name>
<dbReference type="PANTHER" id="PTHR47753:SF4">
    <property type="entry name" value="C-TYPE LECTIN DOMAIN-CONTAINING PROTEIN"/>
    <property type="match status" value="1"/>
</dbReference>
<reference evidence="1 2" key="1">
    <citation type="submission" date="2020-04" db="EMBL/GenBank/DDBJ databases">
        <authorList>
            <person name="Laetsch R D."/>
            <person name="Stevens L."/>
            <person name="Kumar S."/>
            <person name="Blaxter L. M."/>
        </authorList>
    </citation>
    <scope>NUCLEOTIDE SEQUENCE [LARGE SCALE GENOMIC DNA]</scope>
</reference>
<sequence>MNLYVYGQKAVKSKNLQIGPFEACRRLVPYTVKAARQIDEYIIECDFDHYYTCPRNYLQLYDKCYLMPENATNYYGINKTCGENFELAKLDRIDLIGIVEREFRPSTSVWMDFLTNYEGVYSENIHKSDDLRDDDDYFDWREQFNGKYGYIKPLDIKDDNILFICEKPYKDSYSAVNGDVGRYSEIFFNEYALPNNEVYPTFGKYGFELSEWNNSGRGQSVQRYYNFDENGYCRSDFTPFIKGNYMKCHKAYEAFYPYSASIGACKRRIGKSICKHCSDLSGMLSEPESVEEVELLGSIAKDGWNYYLAVIMMSDNLFYYNSWKINDPTYDFYWSLWDHHYSPGPPGQPIVLTKNKRTGLSCKNAKVQFAVNEFIGPFEACRRVVPYTVKAARQIDEYIIECDFDHYYTCPRNYLQFYDKCYLMPENATNYYGINKTCGENFELAKLDRIDLIGIVEREFRPSTSVWMDFLTNYEGVYSENIHKSDDLRDDDEYFDWKEQFNGKYGYIKPLDIKDDNILFICEKPYKNSYSG</sequence>
<evidence type="ECO:0008006" key="3">
    <source>
        <dbReference type="Google" id="ProtNLM"/>
    </source>
</evidence>
<proteinExistence type="predicted"/>
<dbReference type="AlphaFoldDB" id="A0A8S1FAS1"/>
<protein>
    <recommendedName>
        <fullName evidence="3">C-type lectin domain-containing protein</fullName>
    </recommendedName>
</protein>
<dbReference type="PANTHER" id="PTHR47753">
    <property type="entry name" value="C-TYPE LECTIN-RELATED"/>
    <property type="match status" value="1"/>
</dbReference>
<evidence type="ECO:0000313" key="1">
    <source>
        <dbReference type="EMBL" id="CAB3410966.1"/>
    </source>
</evidence>
<gene>
    <name evidence="1" type="ORF">CBOVIS_LOCUS12409</name>
</gene>
<evidence type="ECO:0000313" key="2">
    <source>
        <dbReference type="Proteomes" id="UP000494206"/>
    </source>
</evidence>